<dbReference type="AlphaFoldDB" id="A0A9D1GLR3"/>
<comment type="caution">
    <text evidence="2">The sequence shown here is derived from an EMBL/GenBank/DDBJ whole genome shotgun (WGS) entry which is preliminary data.</text>
</comment>
<reference evidence="2" key="1">
    <citation type="submission" date="2020-10" db="EMBL/GenBank/DDBJ databases">
        <authorList>
            <person name="Gilroy R."/>
        </authorList>
    </citation>
    <scope>NUCLEOTIDE SEQUENCE</scope>
    <source>
        <strain evidence="2">CHK123-3438</strain>
    </source>
</reference>
<dbReference type="Proteomes" id="UP000886860">
    <property type="component" value="Unassembled WGS sequence"/>
</dbReference>
<protein>
    <submittedName>
        <fullName evidence="2">DUF4430 domain-containing protein</fullName>
    </submittedName>
</protein>
<feature type="transmembrane region" description="Helical" evidence="1">
    <location>
        <begin position="12"/>
        <end position="31"/>
    </location>
</feature>
<reference evidence="2" key="2">
    <citation type="journal article" date="2021" name="PeerJ">
        <title>Extensive microbial diversity within the chicken gut microbiome revealed by metagenomics and culture.</title>
        <authorList>
            <person name="Gilroy R."/>
            <person name="Ravi A."/>
            <person name="Getino M."/>
            <person name="Pursley I."/>
            <person name="Horton D.L."/>
            <person name="Alikhan N.F."/>
            <person name="Baker D."/>
            <person name="Gharbi K."/>
            <person name="Hall N."/>
            <person name="Watson M."/>
            <person name="Adriaenssens E.M."/>
            <person name="Foster-Nyarko E."/>
            <person name="Jarju S."/>
            <person name="Secka A."/>
            <person name="Antonio M."/>
            <person name="Oren A."/>
            <person name="Chaudhuri R.R."/>
            <person name="La Ragione R."/>
            <person name="Hildebrand F."/>
            <person name="Pallen M.J."/>
        </authorList>
    </citation>
    <scope>NUCLEOTIDE SEQUENCE</scope>
    <source>
        <strain evidence="2">CHK123-3438</strain>
    </source>
</reference>
<accession>A0A9D1GLR3</accession>
<name>A0A9D1GLR3_9FIRM</name>
<gene>
    <name evidence="2" type="ORF">IAB60_12195</name>
</gene>
<dbReference type="EMBL" id="DVKS01000202">
    <property type="protein sequence ID" value="HIT42832.1"/>
    <property type="molecule type" value="Genomic_DNA"/>
</dbReference>
<keyword evidence="1" id="KW-0472">Membrane</keyword>
<keyword evidence="1" id="KW-1133">Transmembrane helix</keyword>
<evidence type="ECO:0000256" key="1">
    <source>
        <dbReference type="SAM" id="Phobius"/>
    </source>
</evidence>
<evidence type="ECO:0000313" key="2">
    <source>
        <dbReference type="EMBL" id="HIT42832.1"/>
    </source>
</evidence>
<organism evidence="2 3">
    <name type="scientific">Candidatus Caccovicinus merdipullorum</name>
    <dbReference type="NCBI Taxonomy" id="2840724"/>
    <lineage>
        <taxon>Bacteria</taxon>
        <taxon>Bacillati</taxon>
        <taxon>Bacillota</taxon>
        <taxon>Clostridia</taxon>
        <taxon>Eubacteriales</taxon>
        <taxon>Candidatus Caccovicinus</taxon>
    </lineage>
</organism>
<keyword evidence="1" id="KW-0812">Transmembrane</keyword>
<evidence type="ECO:0000313" key="3">
    <source>
        <dbReference type="Proteomes" id="UP000886860"/>
    </source>
</evidence>
<sequence length="144" mass="16027">MNSKLHKSWKVWALAAVFLAAVLLAALYFSFKPAASEGSKQISLEVIGREGDSSNWEVRTDEKYLEQAMEEMEGLSFSGSRTDAFGLMILTVNGEEADPQKDNAYWALYLEDTPCSYGVSSQPIEDGQHYRLVYEPLSSWGGES</sequence>
<dbReference type="Gene3D" id="2.170.130.30">
    <property type="match status" value="1"/>
</dbReference>
<proteinExistence type="predicted"/>